<sequence>MRLKRLELFGFKSFGKRAVLEFNSQITSIVGPNGSGKSNVAEGIRFVLGEQSMKSMRGKRGEDLIFNGSQTTGRANRANVTIVFDNSKREFPLDFDEVSIAREVYRDGTNQYFINGSQVRLKDVFELLASVHIGASGHHMISQGEADRILNANPKERREMLEDALGLKIYQYKRAESERRLLKTEENMKEAETLRREIAPHLRFLKKQVEKINEGRELRERLIGLYREYLKREEMYCEYKTGDIAGRKHVPAGELADLNIKIEHARGELAKESAGDEKSQRLLDVESRLRGARARHDELSRTLGRVEGMIEYEEKQLRKKQESFAHQEDVPIRLGEVEELESTIAQELSNAQGSDDINYIKGALNRIRDTVRGFIAHHKAEAGQKTLTDADYLEVHVLREEKAKVDEALRGVAEESRAMEGEYQAVKSEIDQEKEHSRDTERALFEMMSRRGELQGTLDRMRNEEENLARESRRLAEELNEAGVLLGRSVLEYSDIPVTLEEVRGESRDAQEARRRELERGKIRLEDIGAQGGEDAEKEYTDTIERDVYLEKEIADLVQTQQSLYQLIAELNVKLDTEFKSGVKKINHQFGDFFRLMFGGGVAELFIVKIEKRKRRDTDLDLSDIPGGADSEIAEGEEEDEEGIDIAVSLPHKKIKGLQMLSGGERALTSIALLFAISQVNPPPFMVLDETDAALDEANSHKYGDMIENLAKLSQLMVITHNRETMSRAGVLYGITMGTDAVSKVLSISFEDAAAVAK</sequence>
<dbReference type="Pfam" id="PF02463">
    <property type="entry name" value="SMC_N"/>
    <property type="match status" value="1"/>
</dbReference>
<feature type="region of interest" description="Disordered" evidence="2">
    <location>
        <begin position="620"/>
        <end position="641"/>
    </location>
</feature>
<feature type="coiled-coil region" evidence="1">
    <location>
        <begin position="451"/>
        <end position="520"/>
    </location>
</feature>
<accession>A0A1G2CX06</accession>
<protein>
    <recommendedName>
        <fullName evidence="3">RecF/RecN/SMC N-terminal domain-containing protein</fullName>
    </recommendedName>
</protein>
<keyword evidence="1" id="KW-0175">Coiled coil</keyword>
<evidence type="ECO:0000256" key="1">
    <source>
        <dbReference type="SAM" id="Coils"/>
    </source>
</evidence>
<dbReference type="EMBL" id="MHLI01000006">
    <property type="protein sequence ID" value="OGZ05903.1"/>
    <property type="molecule type" value="Genomic_DNA"/>
</dbReference>
<dbReference type="InterPro" id="IPR027417">
    <property type="entry name" value="P-loop_NTPase"/>
</dbReference>
<proteinExistence type="predicted"/>
<dbReference type="PANTHER" id="PTHR43977">
    <property type="entry name" value="STRUCTURAL MAINTENANCE OF CHROMOSOMES PROTEIN 3"/>
    <property type="match status" value="1"/>
</dbReference>
<dbReference type="Gene3D" id="3.40.50.300">
    <property type="entry name" value="P-loop containing nucleotide triphosphate hydrolases"/>
    <property type="match status" value="2"/>
</dbReference>
<organism evidence="4 5">
    <name type="scientific">Candidatus Lloydbacteria bacterium RIFCSPHIGHO2_01_FULL_49_22</name>
    <dbReference type="NCBI Taxonomy" id="1798658"/>
    <lineage>
        <taxon>Bacteria</taxon>
        <taxon>Candidatus Lloydiibacteriota</taxon>
    </lineage>
</organism>
<evidence type="ECO:0000313" key="5">
    <source>
        <dbReference type="Proteomes" id="UP000177122"/>
    </source>
</evidence>
<gene>
    <name evidence="4" type="ORF">A2845_03830</name>
</gene>
<evidence type="ECO:0000313" key="4">
    <source>
        <dbReference type="EMBL" id="OGZ05903.1"/>
    </source>
</evidence>
<reference evidence="4 5" key="1">
    <citation type="journal article" date="2016" name="Nat. Commun.">
        <title>Thousands of microbial genomes shed light on interconnected biogeochemical processes in an aquifer system.</title>
        <authorList>
            <person name="Anantharaman K."/>
            <person name="Brown C.T."/>
            <person name="Hug L.A."/>
            <person name="Sharon I."/>
            <person name="Castelle C.J."/>
            <person name="Probst A.J."/>
            <person name="Thomas B.C."/>
            <person name="Singh A."/>
            <person name="Wilkins M.J."/>
            <person name="Karaoz U."/>
            <person name="Brodie E.L."/>
            <person name="Williams K.H."/>
            <person name="Hubbard S.S."/>
            <person name="Banfield J.F."/>
        </authorList>
    </citation>
    <scope>NUCLEOTIDE SEQUENCE [LARGE SCALE GENOMIC DNA]</scope>
</reference>
<comment type="caution">
    <text evidence="4">The sequence shown here is derived from an EMBL/GenBank/DDBJ whole genome shotgun (WGS) entry which is preliminary data.</text>
</comment>
<feature type="domain" description="RecF/RecN/SMC N-terminal" evidence="3">
    <location>
        <begin position="3"/>
        <end position="743"/>
    </location>
</feature>
<evidence type="ECO:0000256" key="2">
    <source>
        <dbReference type="SAM" id="MobiDB-lite"/>
    </source>
</evidence>
<evidence type="ECO:0000259" key="3">
    <source>
        <dbReference type="Pfam" id="PF02463"/>
    </source>
</evidence>
<feature type="compositionally biased region" description="Acidic residues" evidence="2">
    <location>
        <begin position="632"/>
        <end position="641"/>
    </location>
</feature>
<dbReference type="Proteomes" id="UP000177122">
    <property type="component" value="Unassembled WGS sequence"/>
</dbReference>
<dbReference type="SUPFAM" id="SSF52540">
    <property type="entry name" value="P-loop containing nucleoside triphosphate hydrolases"/>
    <property type="match status" value="1"/>
</dbReference>
<dbReference type="InterPro" id="IPR003395">
    <property type="entry name" value="RecF/RecN/SMC_N"/>
</dbReference>
<name>A0A1G2CX06_9BACT</name>
<dbReference type="AlphaFoldDB" id="A0A1G2CX06"/>